<dbReference type="Pfam" id="PF19842">
    <property type="entry name" value="YqeC"/>
    <property type="match status" value="1"/>
</dbReference>
<evidence type="ECO:0000313" key="2">
    <source>
        <dbReference type="Proteomes" id="UP000823921"/>
    </source>
</evidence>
<name>A0A9D2SC44_9FIRM</name>
<comment type="caution">
    <text evidence="1">The sequence shown here is derived from an EMBL/GenBank/DDBJ whole genome shotgun (WGS) entry which is preliminary data.</text>
</comment>
<dbReference type="NCBIfam" id="TIGR03172">
    <property type="entry name" value="selenium cofactor biosynthesis protein YqeC"/>
    <property type="match status" value="1"/>
</dbReference>
<organism evidence="1 2">
    <name type="scientific">Candidatus Flavonifractor intestinigallinarum</name>
    <dbReference type="NCBI Taxonomy" id="2838586"/>
    <lineage>
        <taxon>Bacteria</taxon>
        <taxon>Bacillati</taxon>
        <taxon>Bacillota</taxon>
        <taxon>Clostridia</taxon>
        <taxon>Eubacteriales</taxon>
        <taxon>Oscillospiraceae</taxon>
        <taxon>Flavonifractor</taxon>
    </lineage>
</organism>
<protein>
    <submittedName>
        <fullName evidence="1">Selenium-dependent hydroxylase accessory protein YqeC</fullName>
    </submittedName>
</protein>
<dbReference type="AlphaFoldDB" id="A0A9D2SC44"/>
<proteinExistence type="predicted"/>
<evidence type="ECO:0000313" key="1">
    <source>
        <dbReference type="EMBL" id="HJB81379.1"/>
    </source>
</evidence>
<dbReference type="EMBL" id="DWXO01000097">
    <property type="protein sequence ID" value="HJB81379.1"/>
    <property type="molecule type" value="Genomic_DNA"/>
</dbReference>
<sequence length="238" mass="24917">MGIWERLDLDPAIHRMVALVGGGGKSSTMYAMAKQAADSGRTVVVTTTTHILPHPGLPLAGNPAQLAALLQAHPVVTLGAYDSRGKLTGAADPASCLALADVVLIEADGAKLRPLKAPADHEPVIPTACHAVIASAGLDCVGRSIGEICHRPERVCALLGADLDHSITPADVAAILSSPLGGRKDVGQAMAFRCLLNKADDDARRAWGEEIRALLARQGIHSAITYYREEERGGLCLF</sequence>
<accession>A0A9D2SC44</accession>
<dbReference type="InterPro" id="IPR017587">
    <property type="entry name" value="YqeC"/>
</dbReference>
<reference evidence="1" key="2">
    <citation type="submission" date="2021-04" db="EMBL/GenBank/DDBJ databases">
        <authorList>
            <person name="Gilroy R."/>
        </authorList>
    </citation>
    <scope>NUCLEOTIDE SEQUENCE</scope>
    <source>
        <strain evidence="1">CHK192-8294</strain>
    </source>
</reference>
<reference evidence="1" key="1">
    <citation type="journal article" date="2021" name="PeerJ">
        <title>Extensive microbial diversity within the chicken gut microbiome revealed by metagenomics and culture.</title>
        <authorList>
            <person name="Gilroy R."/>
            <person name="Ravi A."/>
            <person name="Getino M."/>
            <person name="Pursley I."/>
            <person name="Horton D.L."/>
            <person name="Alikhan N.F."/>
            <person name="Baker D."/>
            <person name="Gharbi K."/>
            <person name="Hall N."/>
            <person name="Watson M."/>
            <person name="Adriaenssens E.M."/>
            <person name="Foster-Nyarko E."/>
            <person name="Jarju S."/>
            <person name="Secka A."/>
            <person name="Antonio M."/>
            <person name="Oren A."/>
            <person name="Chaudhuri R.R."/>
            <person name="La Ragione R."/>
            <person name="Hildebrand F."/>
            <person name="Pallen M.J."/>
        </authorList>
    </citation>
    <scope>NUCLEOTIDE SEQUENCE</scope>
    <source>
        <strain evidence="1">CHK192-8294</strain>
    </source>
</reference>
<gene>
    <name evidence="1" type="primary">yqeC</name>
    <name evidence="1" type="ORF">H9712_10345</name>
</gene>
<dbReference type="Proteomes" id="UP000823921">
    <property type="component" value="Unassembled WGS sequence"/>
</dbReference>